<dbReference type="Proteomes" id="UP000228947">
    <property type="component" value="Unassembled WGS sequence"/>
</dbReference>
<gene>
    <name evidence="1" type="ORF">CUN50_00570</name>
</gene>
<evidence type="ECO:0000313" key="2">
    <source>
        <dbReference type="Proteomes" id="UP000228947"/>
    </source>
</evidence>
<sequence>MWMWLTRLAQQASWRMALRLALKSGALFVIANLLFALFEPLALIGRLSLYNRLVSGRARLPYGENPAQSYNLSLSNLEALFAAHEIDGAPKAADEYRALIIGDSSVWGVLLQPHETLSGYLNGLRISLPDGRHLRAFNLGYPVQSAAKDLLLLDYAVRYQPDLIVWLITPESFALDVQMATQLVRENPERMRALIERHGLRSLRADDSRFLEPDFFGRTIIGRRRQLADWLRLQAYGILWQLSGVDQVYPRFYEPRMEDFPDEMPQTWHGKAPPSLTADDLALDVLRAGAHIAEAAAAQLLVINEPVFISVGKNSAVRYNFFYPRWALDEARARLREASAEAPWAYRDFWNAIPASQFTDSAVHLTPQGSRQLAELVARAIIEVSGEANVAQ</sequence>
<dbReference type="SUPFAM" id="SSF52266">
    <property type="entry name" value="SGNH hydrolase"/>
    <property type="match status" value="1"/>
</dbReference>
<dbReference type="EMBL" id="PGTL01000001">
    <property type="protein sequence ID" value="PJF43448.1"/>
    <property type="molecule type" value="Genomic_DNA"/>
</dbReference>
<protein>
    <submittedName>
        <fullName evidence="1">Uncharacterized protein</fullName>
    </submittedName>
</protein>
<dbReference type="AlphaFoldDB" id="A0A2M8Q0X7"/>
<accession>A0A2M8Q0X7</accession>
<name>A0A2M8Q0X7_9CHLR</name>
<evidence type="ECO:0000313" key="1">
    <source>
        <dbReference type="EMBL" id="PJF43448.1"/>
    </source>
</evidence>
<comment type="caution">
    <text evidence="1">The sequence shown here is derived from an EMBL/GenBank/DDBJ whole genome shotgun (WGS) entry which is preliminary data.</text>
</comment>
<dbReference type="Gene3D" id="3.40.50.1110">
    <property type="entry name" value="SGNH hydrolase"/>
    <property type="match status" value="1"/>
</dbReference>
<reference evidence="1 2" key="1">
    <citation type="submission" date="2017-11" db="EMBL/GenBank/DDBJ databases">
        <title>Evolution of Phototrophy in the Chloroflexi Phylum Driven by Horizontal Gene Transfer.</title>
        <authorList>
            <person name="Ward L.M."/>
            <person name="Hemp J."/>
            <person name="Shih P.M."/>
            <person name="Mcglynn S.E."/>
            <person name="Fischer W."/>
        </authorList>
    </citation>
    <scope>NUCLEOTIDE SEQUENCE [LARGE SCALE GENOMIC DNA]</scope>
    <source>
        <strain evidence="1">CP1_1M</strain>
    </source>
</reference>
<dbReference type="InterPro" id="IPR036514">
    <property type="entry name" value="SGNH_hydro_sf"/>
</dbReference>
<organism evidence="1 2">
    <name type="scientific">Candidatus Thermofonsia Clade 1 bacterium</name>
    <dbReference type="NCBI Taxonomy" id="2364210"/>
    <lineage>
        <taxon>Bacteria</taxon>
        <taxon>Bacillati</taxon>
        <taxon>Chloroflexota</taxon>
        <taxon>Candidatus Thermofontia</taxon>
        <taxon>Candidatus Thermofonsia Clade 1</taxon>
    </lineage>
</organism>
<proteinExistence type="predicted"/>